<protein>
    <submittedName>
        <fullName evidence="1">Transcription initiation factor IIE, alpha FINGER, Transcription</fullName>
    </submittedName>
</protein>
<evidence type="ECO:0000313" key="1">
    <source>
        <dbReference type="EMBL" id="DAE12269.1"/>
    </source>
</evidence>
<proteinExistence type="predicted"/>
<organism evidence="1">
    <name type="scientific">Siphoviridae sp. ctMgg26</name>
    <dbReference type="NCBI Taxonomy" id="2825462"/>
    <lineage>
        <taxon>Viruses</taxon>
        <taxon>Duplodnaviria</taxon>
        <taxon>Heunggongvirae</taxon>
        <taxon>Uroviricota</taxon>
        <taxon>Caudoviricetes</taxon>
    </lineage>
</organism>
<name>A0A8S5Q0S9_9CAUD</name>
<reference evidence="1" key="1">
    <citation type="journal article" date="2021" name="Proc. Natl. Acad. Sci. U.S.A.">
        <title>A Catalog of Tens of Thousands of Viruses from Human Metagenomes Reveals Hidden Associations with Chronic Diseases.</title>
        <authorList>
            <person name="Tisza M.J."/>
            <person name="Buck C.B."/>
        </authorList>
    </citation>
    <scope>NUCLEOTIDE SEQUENCE</scope>
    <source>
        <strain evidence="1">CtMgg26</strain>
    </source>
</reference>
<dbReference type="EMBL" id="BK015546">
    <property type="protein sequence ID" value="DAE12269.1"/>
    <property type="molecule type" value="Genomic_DNA"/>
</dbReference>
<accession>A0A8S5Q0S9</accession>
<sequence length="69" mass="7898">MNHLNLIAENRKLKKEIKRLKAFPPVSVNANQLDLAMQCAKLKGELEMERNKKAYCPNCGQALDWSDVK</sequence>